<dbReference type="InterPro" id="IPR037069">
    <property type="entry name" value="AcylCoA_DH/ox_N_sf"/>
</dbReference>
<dbReference type="Proteomes" id="UP000192872">
    <property type="component" value="Unassembled WGS sequence"/>
</dbReference>
<evidence type="ECO:0000256" key="5">
    <source>
        <dbReference type="ARBA" id="ARBA00022827"/>
    </source>
</evidence>
<evidence type="ECO:0000256" key="6">
    <source>
        <dbReference type="ARBA" id="ARBA00023002"/>
    </source>
</evidence>
<evidence type="ECO:0000259" key="10">
    <source>
        <dbReference type="Pfam" id="PF02771"/>
    </source>
</evidence>
<dbReference type="InterPro" id="IPR009100">
    <property type="entry name" value="AcylCoA_DH/oxidase_NM_dom_sf"/>
</dbReference>
<dbReference type="Pfam" id="PF02771">
    <property type="entry name" value="Acyl-CoA_dh_N"/>
    <property type="match status" value="1"/>
</dbReference>
<dbReference type="Pfam" id="PF00441">
    <property type="entry name" value="Acyl-CoA_dh_1"/>
    <property type="match status" value="1"/>
</dbReference>
<dbReference type="Gene3D" id="1.20.140.10">
    <property type="entry name" value="Butyryl-CoA Dehydrogenase, subunit A, domain 3"/>
    <property type="match status" value="1"/>
</dbReference>
<keyword evidence="4 7" id="KW-0285">Flavoprotein</keyword>
<evidence type="ECO:0000256" key="2">
    <source>
        <dbReference type="ARBA" id="ARBA00009347"/>
    </source>
</evidence>
<evidence type="ECO:0000313" key="11">
    <source>
        <dbReference type="EMBL" id="OQW52051.1"/>
    </source>
</evidence>
<gene>
    <name evidence="11" type="ORF">A4S15_09495</name>
</gene>
<comment type="cofactor">
    <cofactor evidence="1 7">
        <name>FAD</name>
        <dbReference type="ChEBI" id="CHEBI:57692"/>
    </cofactor>
</comment>
<dbReference type="AlphaFoldDB" id="A0A1W9HXQ2"/>
<keyword evidence="5 7" id="KW-0274">FAD</keyword>
<feature type="domain" description="Acyl-CoA dehydrogenase/oxidase C-terminal" evidence="8">
    <location>
        <begin position="228"/>
        <end position="371"/>
    </location>
</feature>
<dbReference type="InterPro" id="IPR006091">
    <property type="entry name" value="Acyl-CoA_Oxase/DH_mid-dom"/>
</dbReference>
<comment type="caution">
    <text evidence="11">The sequence shown here is derived from an EMBL/GenBank/DDBJ whole genome shotgun (WGS) entry which is preliminary data.</text>
</comment>
<dbReference type="GO" id="GO:0003995">
    <property type="term" value="F:acyl-CoA dehydrogenase activity"/>
    <property type="evidence" value="ECO:0007669"/>
    <property type="project" value="InterPro"/>
</dbReference>
<evidence type="ECO:0000256" key="1">
    <source>
        <dbReference type="ARBA" id="ARBA00001974"/>
    </source>
</evidence>
<protein>
    <recommendedName>
        <fullName evidence="3">Medium-chain specific acyl-CoA dehydrogenase, mitochondrial</fullName>
    </recommendedName>
</protein>
<name>A0A1W9HXQ2_9HYPH</name>
<dbReference type="STRING" id="1827387.A4S15_09495"/>
<evidence type="ECO:0000313" key="12">
    <source>
        <dbReference type="Proteomes" id="UP000192872"/>
    </source>
</evidence>
<accession>A0A1W9HXQ2</accession>
<dbReference type="Pfam" id="PF02770">
    <property type="entry name" value="Acyl-CoA_dh_M"/>
    <property type="match status" value="1"/>
</dbReference>
<dbReference type="PROSITE" id="PS00072">
    <property type="entry name" value="ACYL_COA_DH_1"/>
    <property type="match status" value="1"/>
</dbReference>
<evidence type="ECO:0000259" key="9">
    <source>
        <dbReference type="Pfam" id="PF02770"/>
    </source>
</evidence>
<dbReference type="PANTHER" id="PTHR48083:SF2">
    <property type="entry name" value="MEDIUM-CHAIN SPECIFIC ACYL-COA DEHYDROGENASE, MITOCHONDRIAL"/>
    <property type="match status" value="1"/>
</dbReference>
<dbReference type="InterPro" id="IPR046373">
    <property type="entry name" value="Acyl-CoA_Oxase/DH_mid-dom_sf"/>
</dbReference>
<dbReference type="SUPFAM" id="SSF47203">
    <property type="entry name" value="Acyl-CoA dehydrogenase C-terminal domain-like"/>
    <property type="match status" value="1"/>
</dbReference>
<dbReference type="PANTHER" id="PTHR48083">
    <property type="entry name" value="MEDIUM-CHAIN SPECIFIC ACYL-COA DEHYDROGENASE, MITOCHONDRIAL-RELATED"/>
    <property type="match status" value="1"/>
</dbReference>
<evidence type="ECO:0000259" key="8">
    <source>
        <dbReference type="Pfam" id="PF00441"/>
    </source>
</evidence>
<evidence type="ECO:0000256" key="3">
    <source>
        <dbReference type="ARBA" id="ARBA00019125"/>
    </source>
</evidence>
<dbReference type="InterPro" id="IPR050741">
    <property type="entry name" value="Acyl-CoA_dehydrogenase"/>
</dbReference>
<dbReference type="GO" id="GO:0005737">
    <property type="term" value="C:cytoplasm"/>
    <property type="evidence" value="ECO:0007669"/>
    <property type="project" value="TreeGrafter"/>
</dbReference>
<comment type="similarity">
    <text evidence="2 7">Belongs to the acyl-CoA dehydrogenase family.</text>
</comment>
<sequence length="384" mass="40318">MAHDVAADFLADVRAFARTHVEKHTAAWARGEAIDPAVALHAARIGLTRIEIPVASGGMGLSFHTKVEACAIIAAADFGLAMSLVNTHNVAKRIAVTAPEAVARTLVPDLIAGRASACTALTEPSAGSDAAAMRCTARPTECGWILDGEKTWIVNARHARLSIVYAQTGEHSDATGIAAFLVDLTNPCCERYAIESGFSQASIGTGGFRLNQYFAPSEHAILPAGTAFKAILSEINGARIYVAAMCCAMVSAGLRLARTHGETRQSFGKPLDQQPTWREPLARCATQLAAAWALVETAIIATEAGGDARHLAAAAKVNAVSLAQAQLPAMLHAMGAEGLKDTYPFTRHIGAAQIAALTDGSTGMLLDRLARWDPIPVQLRALQG</sequence>
<dbReference type="GO" id="GO:0033539">
    <property type="term" value="P:fatty acid beta-oxidation using acyl-CoA dehydrogenase"/>
    <property type="evidence" value="ECO:0007669"/>
    <property type="project" value="TreeGrafter"/>
</dbReference>
<dbReference type="InterPro" id="IPR013786">
    <property type="entry name" value="AcylCoA_DH/ox_N"/>
</dbReference>
<reference evidence="11 12" key="1">
    <citation type="journal article" date="2017" name="Water Res.">
        <title>Comammox in drinking water systems.</title>
        <authorList>
            <person name="Wang Y."/>
            <person name="Ma L."/>
            <person name="Mao Y."/>
            <person name="Jiang X."/>
            <person name="Xia Y."/>
            <person name="Yu K."/>
            <person name="Li B."/>
            <person name="Zhang T."/>
        </authorList>
    </citation>
    <scope>NUCLEOTIDE SEQUENCE [LARGE SCALE GENOMIC DNA]</scope>
    <source>
        <strain evidence="11">SG_bin8</strain>
    </source>
</reference>
<dbReference type="GO" id="GO:0050660">
    <property type="term" value="F:flavin adenine dinucleotide binding"/>
    <property type="evidence" value="ECO:0007669"/>
    <property type="project" value="InterPro"/>
</dbReference>
<dbReference type="InterPro" id="IPR006089">
    <property type="entry name" value="Acyl-CoA_DH_CS"/>
</dbReference>
<dbReference type="Gene3D" id="1.10.540.10">
    <property type="entry name" value="Acyl-CoA dehydrogenase/oxidase, N-terminal domain"/>
    <property type="match status" value="1"/>
</dbReference>
<evidence type="ECO:0000256" key="4">
    <source>
        <dbReference type="ARBA" id="ARBA00022630"/>
    </source>
</evidence>
<dbReference type="EMBL" id="LWDL01000016">
    <property type="protein sequence ID" value="OQW52051.1"/>
    <property type="molecule type" value="Genomic_DNA"/>
</dbReference>
<evidence type="ECO:0000256" key="7">
    <source>
        <dbReference type="RuleBase" id="RU362125"/>
    </source>
</evidence>
<feature type="domain" description="Acyl-CoA dehydrogenase/oxidase N-terminal" evidence="10">
    <location>
        <begin position="9"/>
        <end position="113"/>
    </location>
</feature>
<organism evidence="11 12">
    <name type="scientific">Candidatus Raskinella chloraquaticus</name>
    <dbReference type="NCBI Taxonomy" id="1951219"/>
    <lineage>
        <taxon>Bacteria</taxon>
        <taxon>Pseudomonadati</taxon>
        <taxon>Pseudomonadota</taxon>
        <taxon>Alphaproteobacteria</taxon>
        <taxon>Hyphomicrobiales</taxon>
        <taxon>Phreatobacteraceae</taxon>
        <taxon>Candidatus Raskinella</taxon>
    </lineage>
</organism>
<feature type="domain" description="Acyl-CoA oxidase/dehydrogenase middle" evidence="9">
    <location>
        <begin position="118"/>
        <end position="205"/>
    </location>
</feature>
<dbReference type="InterPro" id="IPR036250">
    <property type="entry name" value="AcylCo_DH-like_C"/>
</dbReference>
<dbReference type="Gene3D" id="2.40.110.10">
    <property type="entry name" value="Butyryl-CoA Dehydrogenase, subunit A, domain 2"/>
    <property type="match status" value="1"/>
</dbReference>
<dbReference type="SUPFAM" id="SSF56645">
    <property type="entry name" value="Acyl-CoA dehydrogenase NM domain-like"/>
    <property type="match status" value="1"/>
</dbReference>
<dbReference type="InterPro" id="IPR009075">
    <property type="entry name" value="AcylCo_DH/oxidase_C"/>
</dbReference>
<proteinExistence type="inferred from homology"/>
<dbReference type="RefSeq" id="WP_376799740.1">
    <property type="nucleotide sequence ID" value="NZ_DBNB01000033.1"/>
</dbReference>
<keyword evidence="6 7" id="KW-0560">Oxidoreductase</keyword>
<dbReference type="CDD" id="cd00567">
    <property type="entry name" value="ACAD"/>
    <property type="match status" value="1"/>
</dbReference>